<keyword evidence="2" id="KW-0472">Membrane</keyword>
<dbReference type="OrthoDB" id="4979042at2"/>
<feature type="region of interest" description="Disordered" evidence="1">
    <location>
        <begin position="1"/>
        <end position="23"/>
    </location>
</feature>
<accession>A0A1X7IV45</accession>
<feature type="transmembrane region" description="Helical" evidence="2">
    <location>
        <begin position="81"/>
        <end position="112"/>
    </location>
</feature>
<dbReference type="RefSeq" id="WP_085483296.1">
    <property type="nucleotide sequence ID" value="NZ_FXAY01000001.1"/>
</dbReference>
<name>A0A1X7IV45_9MICO</name>
<protein>
    <recommendedName>
        <fullName evidence="5">Sensor</fullName>
    </recommendedName>
</protein>
<feature type="transmembrane region" description="Helical" evidence="2">
    <location>
        <begin position="180"/>
        <end position="203"/>
    </location>
</feature>
<evidence type="ECO:0000256" key="1">
    <source>
        <dbReference type="SAM" id="MobiDB-lite"/>
    </source>
</evidence>
<evidence type="ECO:0008006" key="5">
    <source>
        <dbReference type="Google" id="ProtNLM"/>
    </source>
</evidence>
<evidence type="ECO:0000313" key="4">
    <source>
        <dbReference type="Proteomes" id="UP000193244"/>
    </source>
</evidence>
<gene>
    <name evidence="3" type="ORF">SAMN06296010_0913</name>
</gene>
<keyword evidence="2" id="KW-0812">Transmembrane</keyword>
<sequence length="258" mass="27636">MSDKSFDGPPLSNTAKPSDGQGVSARSRVLRPFGYAGITIVWLALSTVVAGLVAVIPFSILQQGDLASSPGVENLSKDTEWLAALIALPIVALMFGAVICLLFVGSFSLFVLSLIAFTRSLRPSYAHEQLTTTRWTSDAIGPVRLGGVLAQTGAAPARYKDVLDKQSLSLIPVRRTRFSAFWTSVMFFAWVPSGSTILGGFWLGLAYLVTVAWATWPVTGPMVIVWAAVSLALTAVGLRIVLRGHRANLARQFSQPTT</sequence>
<feature type="transmembrane region" description="Helical" evidence="2">
    <location>
        <begin position="223"/>
        <end position="242"/>
    </location>
</feature>
<evidence type="ECO:0000313" key="3">
    <source>
        <dbReference type="EMBL" id="SMG18981.1"/>
    </source>
</evidence>
<dbReference type="AlphaFoldDB" id="A0A1X7IV45"/>
<reference evidence="4" key="1">
    <citation type="submission" date="2017-04" db="EMBL/GenBank/DDBJ databases">
        <authorList>
            <person name="Varghese N."/>
            <person name="Submissions S."/>
        </authorList>
    </citation>
    <scope>NUCLEOTIDE SEQUENCE [LARGE SCALE GENOMIC DNA]</scope>
    <source>
        <strain evidence="4">VKM Ac-2510</strain>
    </source>
</reference>
<organism evidence="3 4">
    <name type="scientific">Agreia pratensis</name>
    <dbReference type="NCBI Taxonomy" id="150121"/>
    <lineage>
        <taxon>Bacteria</taxon>
        <taxon>Bacillati</taxon>
        <taxon>Actinomycetota</taxon>
        <taxon>Actinomycetes</taxon>
        <taxon>Micrococcales</taxon>
        <taxon>Microbacteriaceae</taxon>
        <taxon>Agreia</taxon>
    </lineage>
</organism>
<feature type="transmembrane region" description="Helical" evidence="2">
    <location>
        <begin position="33"/>
        <end position="61"/>
    </location>
</feature>
<keyword evidence="2" id="KW-1133">Transmembrane helix</keyword>
<proteinExistence type="predicted"/>
<dbReference type="Proteomes" id="UP000193244">
    <property type="component" value="Unassembled WGS sequence"/>
</dbReference>
<keyword evidence="4" id="KW-1185">Reference proteome</keyword>
<dbReference type="EMBL" id="FXAY01000001">
    <property type="protein sequence ID" value="SMG18981.1"/>
    <property type="molecule type" value="Genomic_DNA"/>
</dbReference>
<dbReference type="STRING" id="150121.SAMN06296010_0913"/>
<evidence type="ECO:0000256" key="2">
    <source>
        <dbReference type="SAM" id="Phobius"/>
    </source>
</evidence>